<dbReference type="InterPro" id="IPR000734">
    <property type="entry name" value="TAG_lipase"/>
</dbReference>
<comment type="subcellular location">
    <subcellularLocation>
        <location evidence="1">Secreted</location>
    </subcellularLocation>
</comment>
<feature type="region of interest" description="Disordered" evidence="5">
    <location>
        <begin position="21"/>
        <end position="42"/>
    </location>
</feature>
<evidence type="ECO:0000313" key="8">
    <source>
        <dbReference type="RefSeq" id="XP_034232924.1"/>
    </source>
</evidence>
<reference evidence="8" key="1">
    <citation type="submission" date="2025-08" db="UniProtKB">
        <authorList>
            <consortium name="RefSeq"/>
        </authorList>
    </citation>
    <scope>IDENTIFICATION</scope>
    <source>
        <tissue evidence="8">Total insect</tissue>
    </source>
</reference>
<organism evidence="8">
    <name type="scientific">Thrips palmi</name>
    <name type="common">Melon thrips</name>
    <dbReference type="NCBI Taxonomy" id="161013"/>
    <lineage>
        <taxon>Eukaryota</taxon>
        <taxon>Metazoa</taxon>
        <taxon>Ecdysozoa</taxon>
        <taxon>Arthropoda</taxon>
        <taxon>Hexapoda</taxon>
        <taxon>Insecta</taxon>
        <taxon>Pterygota</taxon>
        <taxon>Neoptera</taxon>
        <taxon>Paraneoptera</taxon>
        <taxon>Thysanoptera</taxon>
        <taxon>Terebrantia</taxon>
        <taxon>Thripoidea</taxon>
        <taxon>Thripidae</taxon>
        <taxon>Thrips</taxon>
    </lineage>
</organism>
<dbReference type="GeneID" id="117640512"/>
<feature type="non-terminal residue" evidence="8">
    <location>
        <position position="1"/>
    </location>
</feature>
<dbReference type="AlphaFoldDB" id="A0A6P8ZI37"/>
<dbReference type="InterPro" id="IPR033906">
    <property type="entry name" value="Lipase_N"/>
</dbReference>
<accession>A0A6P8ZI37</accession>
<dbReference type="InterPro" id="IPR029058">
    <property type="entry name" value="AB_hydrolase_fold"/>
</dbReference>
<dbReference type="GO" id="GO:0016298">
    <property type="term" value="F:lipase activity"/>
    <property type="evidence" value="ECO:0007669"/>
    <property type="project" value="InterPro"/>
</dbReference>
<comment type="similarity">
    <text evidence="2 4">Belongs to the AB hydrolase superfamily. Lipase family.</text>
</comment>
<feature type="domain" description="Lipase" evidence="6">
    <location>
        <begin position="73"/>
        <end position="353"/>
    </location>
</feature>
<dbReference type="InParanoid" id="A0A6P8ZI37"/>
<keyword evidence="7" id="KW-1185">Reference proteome</keyword>
<evidence type="ECO:0000313" key="7">
    <source>
        <dbReference type="Proteomes" id="UP000515158"/>
    </source>
</evidence>
<dbReference type="PRINTS" id="PR00821">
    <property type="entry name" value="TAGLIPASE"/>
</dbReference>
<keyword evidence="3" id="KW-0964">Secreted</keyword>
<sequence>AEEMYAEALYAPVCPEVRSAPMLTLPDGSEVGGPDDEGGGPEPVRWMLMPDGRGEAQVAVLSGAQPKDLPTLDDVVFLLYTRANPDRPERRAMNRTCLPTFNTFQADRPTAVLIHGFGDNLQESYMIPLLKDAFLERADANVLAVDWGRHAATPWYQTAATATASVGRHLAALMDHLAAQQGLDVARTHVVGFSLGAHVAGHAGKAVRSGRVRRITGLDPARVLFEGLGPAQRLDKSDADVVEVVHSSGGYLGFSQPLGHRDFFPNGGEWPQPGCVFDFISVCSHRRAYYYYAEALKESQRFPAYPCASMEEYRNGKCAGEPGAHLGDDQDHCSDQGCTQGTFYFETNPSSPFARPDSPHSPSAEQA</sequence>
<proteinExistence type="inferred from homology"/>
<evidence type="ECO:0000256" key="2">
    <source>
        <dbReference type="ARBA" id="ARBA00010701"/>
    </source>
</evidence>
<dbReference type="PANTHER" id="PTHR11610">
    <property type="entry name" value="LIPASE"/>
    <property type="match status" value="1"/>
</dbReference>
<dbReference type="GO" id="GO:0005615">
    <property type="term" value="C:extracellular space"/>
    <property type="evidence" value="ECO:0007669"/>
    <property type="project" value="TreeGrafter"/>
</dbReference>
<dbReference type="Pfam" id="PF00151">
    <property type="entry name" value="Lipase"/>
    <property type="match status" value="1"/>
</dbReference>
<evidence type="ECO:0000256" key="3">
    <source>
        <dbReference type="ARBA" id="ARBA00022525"/>
    </source>
</evidence>
<evidence type="ECO:0000259" key="6">
    <source>
        <dbReference type="Pfam" id="PF00151"/>
    </source>
</evidence>
<evidence type="ECO:0000256" key="1">
    <source>
        <dbReference type="ARBA" id="ARBA00004613"/>
    </source>
</evidence>
<dbReference type="GO" id="GO:0016042">
    <property type="term" value="P:lipid catabolic process"/>
    <property type="evidence" value="ECO:0007669"/>
    <property type="project" value="TreeGrafter"/>
</dbReference>
<dbReference type="Gene3D" id="3.40.50.1820">
    <property type="entry name" value="alpha/beta hydrolase"/>
    <property type="match status" value="1"/>
</dbReference>
<dbReference type="CDD" id="cd00707">
    <property type="entry name" value="Pancreat_lipase_like"/>
    <property type="match status" value="1"/>
</dbReference>
<feature type="region of interest" description="Disordered" evidence="5">
    <location>
        <begin position="346"/>
        <end position="367"/>
    </location>
</feature>
<gene>
    <name evidence="8" type="primary">LOC117640512</name>
</gene>
<protein>
    <submittedName>
        <fullName evidence="8">Pancreatic lipase-related protein 2-like</fullName>
    </submittedName>
</protein>
<dbReference type="InterPro" id="IPR013818">
    <property type="entry name" value="Lipase"/>
</dbReference>
<dbReference type="OrthoDB" id="199913at2759"/>
<evidence type="ECO:0000256" key="4">
    <source>
        <dbReference type="RuleBase" id="RU004262"/>
    </source>
</evidence>
<dbReference type="KEGG" id="tpal:117640512"/>
<name>A0A6P8ZI37_THRPL</name>
<evidence type="ECO:0000256" key="5">
    <source>
        <dbReference type="SAM" id="MobiDB-lite"/>
    </source>
</evidence>
<dbReference type="Proteomes" id="UP000515158">
    <property type="component" value="Unplaced"/>
</dbReference>
<dbReference type="RefSeq" id="XP_034232924.1">
    <property type="nucleotide sequence ID" value="XM_034377033.1"/>
</dbReference>
<dbReference type="SUPFAM" id="SSF53474">
    <property type="entry name" value="alpha/beta-Hydrolases"/>
    <property type="match status" value="1"/>
</dbReference>